<dbReference type="PANTHER" id="PTHR10366">
    <property type="entry name" value="NAD DEPENDENT EPIMERASE/DEHYDRATASE"/>
    <property type="match status" value="1"/>
</dbReference>
<dbReference type="Gene3D" id="3.40.50.720">
    <property type="entry name" value="NAD(P)-binding Rossmann-like Domain"/>
    <property type="match status" value="2"/>
</dbReference>
<comment type="similarity">
    <text evidence="2">Belongs to the NAD(P)-dependent epimerase/dehydratase family. Dihydroflavonol-4-reductase subfamily.</text>
</comment>
<feature type="domain" description="NAD-dependent epimerase/dehydratase" evidence="3">
    <location>
        <begin position="10"/>
        <end position="269"/>
    </location>
</feature>
<dbReference type="Proteomes" id="UP000827549">
    <property type="component" value="Chromosome 5"/>
</dbReference>
<organism evidence="4 5">
    <name type="scientific">Vanrija pseudolonga</name>
    <dbReference type="NCBI Taxonomy" id="143232"/>
    <lineage>
        <taxon>Eukaryota</taxon>
        <taxon>Fungi</taxon>
        <taxon>Dikarya</taxon>
        <taxon>Basidiomycota</taxon>
        <taxon>Agaricomycotina</taxon>
        <taxon>Tremellomycetes</taxon>
        <taxon>Trichosporonales</taxon>
        <taxon>Trichosporonaceae</taxon>
        <taxon>Vanrija</taxon>
    </lineage>
</organism>
<evidence type="ECO:0000313" key="4">
    <source>
        <dbReference type="EMBL" id="WOO83819.1"/>
    </source>
</evidence>
<evidence type="ECO:0000256" key="2">
    <source>
        <dbReference type="ARBA" id="ARBA00023445"/>
    </source>
</evidence>
<accession>A0AAF1BP28</accession>
<name>A0AAF1BP28_9TREE</name>
<keyword evidence="5" id="KW-1185">Reference proteome</keyword>
<dbReference type="EMBL" id="CP086718">
    <property type="protein sequence ID" value="WOO83819.1"/>
    <property type="molecule type" value="Genomic_DNA"/>
</dbReference>
<sequence>MPVVQPGSLVLVTGASGFIGAHTVSALISAGFSVRIAVRTAEQGAHVVRLFPTEPIDVALIDDWTDPASYVKAVKDVHAIIHLASPANLDLTADPEDILIPAVRSVTSLLETADRTQALGGSLKRVIYLSSAAAAGRYDIPGPVTFTEEDWNDQSVAAVQTLGASASGAFKYSACKTMAERALWDYVEDMDPTWDAVSLLPSCNFGPTSQQATAGAVTTSGSLIVALFKPFLQPGIPDECLHESFGNFVDVRDVAHCCVASLCVPEAGGQRFIVSASSLWGNDFALAASHGVSELSGLTMGRYDPKFRGQLDSQAVQYDGSKAERTFAFKYRPKDESLEEAATFIKAQMVSAYLSSITGGGGLPSSSSPNMPFLPRGSLVLVTGGSCFVGTHTVAALLAAGFKVRVTDNQHKIGQVHALFPDVECYVVNDITRYDAYEDAVEGVDGIINLAFQSTTCHIGDHFFLERAVRGVTSLLNSVGPLNPTVKRVVHISSIASAGRYDVPGPVSYTEKDWNDQCVDIVELKQAAAPSSIQYCASKTLAETAFWEWIRRRQPLWDGVALLPGCTIGPPTHDTPTGMKVDHCDPLVLALFQPFLSTGAPQNLLNQSFGNFVDRRDVADACVKAMRTPEASGERFIISGTPLWGNDFALAANHALPDHFEFLHGNEDVTYRAELDRQAVYFDGSKATHVLGLKYRSKDESMTEAVGYIFKQLEDAWRAKREAEEGELF</sequence>
<evidence type="ECO:0000313" key="5">
    <source>
        <dbReference type="Proteomes" id="UP000827549"/>
    </source>
</evidence>
<proteinExistence type="inferred from homology"/>
<dbReference type="Pfam" id="PF01370">
    <property type="entry name" value="Epimerase"/>
    <property type="match status" value="2"/>
</dbReference>
<feature type="domain" description="NAD-dependent epimerase/dehydratase" evidence="3">
    <location>
        <begin position="380"/>
        <end position="636"/>
    </location>
</feature>
<reference evidence="4" key="1">
    <citation type="submission" date="2023-10" db="EMBL/GenBank/DDBJ databases">
        <authorList>
            <person name="Noh H."/>
        </authorList>
    </citation>
    <scope>NUCLEOTIDE SEQUENCE</scope>
    <source>
        <strain evidence="4">DUCC4014</strain>
    </source>
</reference>
<evidence type="ECO:0000256" key="1">
    <source>
        <dbReference type="ARBA" id="ARBA00023002"/>
    </source>
</evidence>
<protein>
    <submittedName>
        <fullName evidence="4">Uncharacterized oxidoreductase</fullName>
    </submittedName>
</protein>
<dbReference type="RefSeq" id="XP_062629845.1">
    <property type="nucleotide sequence ID" value="XM_062773861.1"/>
</dbReference>
<dbReference type="InterPro" id="IPR050425">
    <property type="entry name" value="NAD(P)_dehydrat-like"/>
</dbReference>
<keyword evidence="1" id="KW-0560">Oxidoreductase</keyword>
<dbReference type="InterPro" id="IPR001509">
    <property type="entry name" value="Epimerase_deHydtase"/>
</dbReference>
<dbReference type="SUPFAM" id="SSF51735">
    <property type="entry name" value="NAD(P)-binding Rossmann-fold domains"/>
    <property type="match status" value="2"/>
</dbReference>
<dbReference type="GO" id="GO:0016616">
    <property type="term" value="F:oxidoreductase activity, acting on the CH-OH group of donors, NAD or NADP as acceptor"/>
    <property type="evidence" value="ECO:0007669"/>
    <property type="project" value="TreeGrafter"/>
</dbReference>
<gene>
    <name evidence="4" type="primary">YDR541C_0</name>
    <name evidence="4" type="ORF">LOC62_05G007339</name>
</gene>
<evidence type="ECO:0000259" key="3">
    <source>
        <dbReference type="Pfam" id="PF01370"/>
    </source>
</evidence>
<dbReference type="GeneID" id="87810512"/>
<dbReference type="PANTHER" id="PTHR10366:SF564">
    <property type="entry name" value="STEROL-4-ALPHA-CARBOXYLATE 3-DEHYDROGENASE, DECARBOXYLATING"/>
    <property type="match status" value="1"/>
</dbReference>
<dbReference type="InterPro" id="IPR036291">
    <property type="entry name" value="NAD(P)-bd_dom_sf"/>
</dbReference>
<dbReference type="AlphaFoldDB" id="A0AAF1BP28"/>